<name>A0ACB7YIX2_9ERIC</name>
<keyword evidence="2" id="KW-1185">Reference proteome</keyword>
<proteinExistence type="predicted"/>
<dbReference type="Proteomes" id="UP000828048">
    <property type="component" value="Chromosome 11"/>
</dbReference>
<evidence type="ECO:0000313" key="2">
    <source>
        <dbReference type="Proteomes" id="UP000828048"/>
    </source>
</evidence>
<evidence type="ECO:0000313" key="1">
    <source>
        <dbReference type="EMBL" id="KAH7853373.1"/>
    </source>
</evidence>
<organism evidence="1 2">
    <name type="scientific">Vaccinium darrowii</name>
    <dbReference type="NCBI Taxonomy" id="229202"/>
    <lineage>
        <taxon>Eukaryota</taxon>
        <taxon>Viridiplantae</taxon>
        <taxon>Streptophyta</taxon>
        <taxon>Embryophyta</taxon>
        <taxon>Tracheophyta</taxon>
        <taxon>Spermatophyta</taxon>
        <taxon>Magnoliopsida</taxon>
        <taxon>eudicotyledons</taxon>
        <taxon>Gunneridae</taxon>
        <taxon>Pentapetalae</taxon>
        <taxon>asterids</taxon>
        <taxon>Ericales</taxon>
        <taxon>Ericaceae</taxon>
        <taxon>Vaccinioideae</taxon>
        <taxon>Vaccinieae</taxon>
        <taxon>Vaccinium</taxon>
    </lineage>
</organism>
<reference evidence="1 2" key="1">
    <citation type="journal article" date="2021" name="Hortic Res">
        <title>High-quality reference genome and annotation aids understanding of berry development for evergreen blueberry (Vaccinium darrowii).</title>
        <authorList>
            <person name="Yu J."/>
            <person name="Hulse-Kemp A.M."/>
            <person name="Babiker E."/>
            <person name="Staton M."/>
        </authorList>
    </citation>
    <scope>NUCLEOTIDE SEQUENCE [LARGE SCALE GENOMIC DNA]</scope>
    <source>
        <strain evidence="2">cv. NJ 8807/NJ 8810</strain>
        <tissue evidence="1">Young leaf</tissue>
    </source>
</reference>
<protein>
    <submittedName>
        <fullName evidence="1">Uncharacterized protein</fullName>
    </submittedName>
</protein>
<sequence length="141" mass="15463">MRHLESVDFSLNQLSGVIPSSMSSLSLLSHLNLSYNNLTGTIPSSTQLQSMTESSFLGNKLCGPPLPTCKLNKTVPPNVVPNGSDEEGEGIFGSVVLCKHYTWICSWVLGCVGSFTVQEVLENCLFPGDRRHLEQSLRFLF</sequence>
<gene>
    <name evidence="1" type="ORF">Vadar_001689</name>
</gene>
<comment type="caution">
    <text evidence="1">The sequence shown here is derived from an EMBL/GenBank/DDBJ whole genome shotgun (WGS) entry which is preliminary data.</text>
</comment>
<dbReference type="EMBL" id="CM037161">
    <property type="protein sequence ID" value="KAH7853373.1"/>
    <property type="molecule type" value="Genomic_DNA"/>
</dbReference>
<accession>A0ACB7YIX2</accession>